<reference evidence="2" key="1">
    <citation type="submission" date="2019-08" db="EMBL/GenBank/DDBJ databases">
        <authorList>
            <person name="Kucharzyk K."/>
            <person name="Murdoch R.W."/>
            <person name="Higgins S."/>
            <person name="Loffler F."/>
        </authorList>
    </citation>
    <scope>NUCLEOTIDE SEQUENCE</scope>
</reference>
<feature type="region of interest" description="Disordered" evidence="1">
    <location>
        <begin position="71"/>
        <end position="95"/>
    </location>
</feature>
<gene>
    <name evidence="2" type="ORF">SDC9_83606</name>
</gene>
<evidence type="ECO:0000313" key="2">
    <source>
        <dbReference type="EMBL" id="MPM37002.1"/>
    </source>
</evidence>
<dbReference type="AlphaFoldDB" id="A0A644Z876"/>
<feature type="compositionally biased region" description="Basic and acidic residues" evidence="1">
    <location>
        <begin position="13"/>
        <end position="22"/>
    </location>
</feature>
<feature type="compositionally biased region" description="Basic and acidic residues" evidence="1">
    <location>
        <begin position="193"/>
        <end position="222"/>
    </location>
</feature>
<feature type="compositionally biased region" description="Basic and acidic residues" evidence="1">
    <location>
        <begin position="155"/>
        <end position="171"/>
    </location>
</feature>
<comment type="caution">
    <text evidence="2">The sequence shown here is derived from an EMBL/GenBank/DDBJ whole genome shotgun (WGS) entry which is preliminary data.</text>
</comment>
<evidence type="ECO:0000256" key="1">
    <source>
        <dbReference type="SAM" id="MobiDB-lite"/>
    </source>
</evidence>
<sequence length="222" mass="24889">MSKTQLAQQVKTHQGENHDPDGKVNLTVQQTPVVNLVGYAQKLEPQCYFDETKHYLHAVEPPARFGKVLQKRRGKGKDCKRKGKGGRESKHGDYRFPDLSLGGFYQYSAYDGAGARKRNKNQRECHEKDSGITTLVGLAVTLVHKPAGQNYLESPEERGSKNHEYQKEEHVGNPVRGKPVEDVGSDRLSSCKIGDHNDRSNGQRIQSNDRKPEETRHNTASG</sequence>
<feature type="compositionally biased region" description="Basic residues" evidence="1">
    <location>
        <begin position="71"/>
        <end position="84"/>
    </location>
</feature>
<feature type="region of interest" description="Disordered" evidence="1">
    <location>
        <begin position="1"/>
        <end position="24"/>
    </location>
</feature>
<proteinExistence type="predicted"/>
<organism evidence="2">
    <name type="scientific">bioreactor metagenome</name>
    <dbReference type="NCBI Taxonomy" id="1076179"/>
    <lineage>
        <taxon>unclassified sequences</taxon>
        <taxon>metagenomes</taxon>
        <taxon>ecological metagenomes</taxon>
    </lineage>
</organism>
<protein>
    <submittedName>
        <fullName evidence="2">Uncharacterized protein</fullName>
    </submittedName>
</protein>
<feature type="compositionally biased region" description="Basic and acidic residues" evidence="1">
    <location>
        <begin position="85"/>
        <end position="95"/>
    </location>
</feature>
<feature type="compositionally biased region" description="Polar residues" evidence="1">
    <location>
        <begin position="1"/>
        <end position="12"/>
    </location>
</feature>
<accession>A0A644Z876</accession>
<name>A0A644Z876_9ZZZZ</name>
<dbReference type="EMBL" id="VSSQ01007796">
    <property type="protein sequence ID" value="MPM37002.1"/>
    <property type="molecule type" value="Genomic_DNA"/>
</dbReference>
<feature type="region of interest" description="Disordered" evidence="1">
    <location>
        <begin position="149"/>
        <end position="222"/>
    </location>
</feature>